<dbReference type="EMBL" id="DF820492">
    <property type="protein sequence ID" value="GAK31378.1"/>
    <property type="molecule type" value="Genomic_DNA"/>
</dbReference>
<organism evidence="2 3">
    <name type="scientific">Weissella oryzae (strain DSM 25784 / JCM 18191 / LMG 30913 / SG25)</name>
    <dbReference type="NCBI Taxonomy" id="1329250"/>
    <lineage>
        <taxon>Bacteria</taxon>
        <taxon>Bacillati</taxon>
        <taxon>Bacillota</taxon>
        <taxon>Bacilli</taxon>
        <taxon>Lactobacillales</taxon>
        <taxon>Lactobacillaceae</taxon>
        <taxon>Weissella</taxon>
    </lineage>
</organism>
<dbReference type="GO" id="GO:0004812">
    <property type="term" value="F:aminoacyl-tRNA ligase activity"/>
    <property type="evidence" value="ECO:0007669"/>
    <property type="project" value="UniProtKB-KW"/>
</dbReference>
<dbReference type="STRING" id="1329250.WOSG25_090760"/>
<protein>
    <submittedName>
        <fullName evidence="2">Lysyl-tRNA synthetase</fullName>
    </submittedName>
</protein>
<proteinExistence type="predicted"/>
<feature type="region of interest" description="Disordered" evidence="1">
    <location>
        <begin position="30"/>
        <end position="52"/>
    </location>
</feature>
<evidence type="ECO:0000313" key="3">
    <source>
        <dbReference type="Proteomes" id="UP000030643"/>
    </source>
</evidence>
<dbReference type="Proteomes" id="UP000030643">
    <property type="component" value="Unassembled WGS sequence"/>
</dbReference>
<reference evidence="3" key="1">
    <citation type="journal article" date="2014" name="Genome Announc.">
        <title>Draft genome sequence of Weissella oryzae SG25T, isolated from fermented rice grains.</title>
        <authorList>
            <person name="Tanizawa Y."/>
            <person name="Fujisawa T."/>
            <person name="Mochizuki T."/>
            <person name="Kaminuma E."/>
            <person name="Suzuki Y."/>
            <person name="Nakamura Y."/>
            <person name="Tohno M."/>
        </authorList>
    </citation>
    <scope>NUCLEOTIDE SEQUENCE [LARGE SCALE GENOMIC DNA]</scope>
    <source>
        <strain evidence="3">DSM 25784 / JCM 18191 / LMG 30913 / SG25</strain>
    </source>
</reference>
<keyword evidence="2" id="KW-0030">Aminoacyl-tRNA synthetase</keyword>
<evidence type="ECO:0000313" key="2">
    <source>
        <dbReference type="EMBL" id="GAK31378.1"/>
    </source>
</evidence>
<keyword evidence="2" id="KW-0436">Ligase</keyword>
<evidence type="ECO:0000256" key="1">
    <source>
        <dbReference type="SAM" id="MobiDB-lite"/>
    </source>
</evidence>
<sequence>MCSKASKHKKIKSTKLDKIKRDALIMTEHRAQSTEHRAQSTEHRAQSTFKLD</sequence>
<name>A0A069CVZ1_WEIOS</name>
<keyword evidence="3" id="KW-1185">Reference proteome</keyword>
<dbReference type="AlphaFoldDB" id="A0A069CVZ1"/>
<gene>
    <name evidence="2" type="ORF">WOSG25_090760</name>
</gene>
<accession>A0A069CVZ1</accession>